<dbReference type="Proteomes" id="UP000580250">
    <property type="component" value="Unassembled WGS sequence"/>
</dbReference>
<organism evidence="2 3">
    <name type="scientific">Meloidogyne enterolobii</name>
    <name type="common">Root-knot nematode worm</name>
    <name type="synonym">Meloidogyne mayaguensis</name>
    <dbReference type="NCBI Taxonomy" id="390850"/>
    <lineage>
        <taxon>Eukaryota</taxon>
        <taxon>Metazoa</taxon>
        <taxon>Ecdysozoa</taxon>
        <taxon>Nematoda</taxon>
        <taxon>Chromadorea</taxon>
        <taxon>Rhabditida</taxon>
        <taxon>Tylenchina</taxon>
        <taxon>Tylenchomorpha</taxon>
        <taxon>Tylenchoidea</taxon>
        <taxon>Meloidogynidae</taxon>
        <taxon>Meloidogyninae</taxon>
        <taxon>Meloidogyne</taxon>
    </lineage>
</organism>
<protein>
    <submittedName>
        <fullName evidence="2">Uncharacterized protein</fullName>
    </submittedName>
</protein>
<evidence type="ECO:0000313" key="2">
    <source>
        <dbReference type="EMBL" id="CAD2169743.1"/>
    </source>
</evidence>
<comment type="caution">
    <text evidence="2">The sequence shown here is derived from an EMBL/GenBank/DDBJ whole genome shotgun (WGS) entry which is preliminary data.</text>
</comment>
<reference evidence="2 3" key="1">
    <citation type="submission" date="2020-08" db="EMBL/GenBank/DDBJ databases">
        <authorList>
            <person name="Koutsovoulos G."/>
            <person name="Danchin GJ E."/>
        </authorList>
    </citation>
    <scope>NUCLEOTIDE SEQUENCE [LARGE SCALE GENOMIC DNA]</scope>
</reference>
<feature type="coiled-coil region" evidence="1">
    <location>
        <begin position="50"/>
        <end position="281"/>
    </location>
</feature>
<dbReference type="AlphaFoldDB" id="A0A6V7V5L7"/>
<gene>
    <name evidence="2" type="ORF">MENT_LOCUS21095</name>
</gene>
<proteinExistence type="predicted"/>
<dbReference type="InterPro" id="IPR043136">
    <property type="entry name" value="B30.2/SPRY_sf"/>
</dbReference>
<sequence>MNLKNFKNNYNNLQTKFIEEKQKTFNWENNLLKEFEKKIETINFDHKNQIEEMKQNFQKLIDVNDQKEEKINSLEEKIKKVNADNENKFKEMKQNFNNLIDGKIQQLKAENDEKINSLEEEIKKMMADNLVLNSKNENRIKKLKVNIQQLKTENDQKDVKINLLEGKIKEVTADNENKLEEMKQNNQLLYRKIKKLKAKNDEKINSLEVEIKQLKAENDKKINFLERESRKIMADAPLLNSKNENKIGKLKVNIQQLKTENDQKEEKINILEEEIKENSNKPSSSCAKVNGFTNLINDENIKYINSVEGLFRRPYYCVNYSLFYFEVECKFKNEFKKSRLNIGLKNLSTNKKMFYSPHDNLIKNEEAKFFKISTIFNNNDVFGCGLVYTPTNKMNYKFPYIFFTQNGKQIGKGLIFVDASVCYQPFILPFNIEITINFGNNLETNPFKYGISKHLYLEEFY</sequence>
<evidence type="ECO:0000256" key="1">
    <source>
        <dbReference type="SAM" id="Coils"/>
    </source>
</evidence>
<name>A0A6V7V5L7_MELEN</name>
<accession>A0A6V7V5L7</accession>
<dbReference type="Gene3D" id="2.60.120.920">
    <property type="match status" value="1"/>
</dbReference>
<keyword evidence="1" id="KW-0175">Coiled coil</keyword>
<dbReference type="OrthoDB" id="445357at2759"/>
<evidence type="ECO:0000313" key="3">
    <source>
        <dbReference type="Proteomes" id="UP000580250"/>
    </source>
</evidence>
<dbReference type="EMBL" id="CAJEWN010000157">
    <property type="protein sequence ID" value="CAD2169743.1"/>
    <property type="molecule type" value="Genomic_DNA"/>
</dbReference>